<evidence type="ECO:0000313" key="2">
    <source>
        <dbReference type="EMBL" id="KAF0930288.1"/>
    </source>
</evidence>
<evidence type="ECO:0000256" key="1">
    <source>
        <dbReference type="SAM" id="MobiDB-lite"/>
    </source>
</evidence>
<dbReference type="AlphaFoldDB" id="A0A6G1F048"/>
<reference evidence="2 3" key="1">
    <citation type="submission" date="2019-11" db="EMBL/GenBank/DDBJ databases">
        <title>Whole genome sequence of Oryza granulata.</title>
        <authorList>
            <person name="Li W."/>
        </authorList>
    </citation>
    <scope>NUCLEOTIDE SEQUENCE [LARGE SCALE GENOMIC DNA]</scope>
    <source>
        <strain evidence="3">cv. Menghai</strain>
        <tissue evidence="2">Leaf</tissue>
    </source>
</reference>
<protein>
    <submittedName>
        <fullName evidence="2">Uncharacterized protein</fullName>
    </submittedName>
</protein>
<keyword evidence="3" id="KW-1185">Reference proteome</keyword>
<name>A0A6G1F048_9ORYZ</name>
<dbReference type="EMBL" id="SPHZ02000002">
    <property type="protein sequence ID" value="KAF0930288.1"/>
    <property type="molecule type" value="Genomic_DNA"/>
</dbReference>
<feature type="compositionally biased region" description="Polar residues" evidence="1">
    <location>
        <begin position="1"/>
        <end position="16"/>
    </location>
</feature>
<proteinExistence type="predicted"/>
<dbReference type="Proteomes" id="UP000479710">
    <property type="component" value="Unassembled WGS sequence"/>
</dbReference>
<comment type="caution">
    <text evidence="2">The sequence shown here is derived from an EMBL/GenBank/DDBJ whole genome shotgun (WGS) entry which is preliminary data.</text>
</comment>
<evidence type="ECO:0000313" key="3">
    <source>
        <dbReference type="Proteomes" id="UP000479710"/>
    </source>
</evidence>
<sequence length="61" mass="6608">MQCQLRLQVTQMSQPDQKSREIDQGGACLAPGLPSTPLVPSQREMGGNISNTQLLQEARGN</sequence>
<feature type="region of interest" description="Disordered" evidence="1">
    <location>
        <begin position="1"/>
        <end position="61"/>
    </location>
</feature>
<organism evidence="2 3">
    <name type="scientific">Oryza meyeriana var. granulata</name>
    <dbReference type="NCBI Taxonomy" id="110450"/>
    <lineage>
        <taxon>Eukaryota</taxon>
        <taxon>Viridiplantae</taxon>
        <taxon>Streptophyta</taxon>
        <taxon>Embryophyta</taxon>
        <taxon>Tracheophyta</taxon>
        <taxon>Spermatophyta</taxon>
        <taxon>Magnoliopsida</taxon>
        <taxon>Liliopsida</taxon>
        <taxon>Poales</taxon>
        <taxon>Poaceae</taxon>
        <taxon>BOP clade</taxon>
        <taxon>Oryzoideae</taxon>
        <taxon>Oryzeae</taxon>
        <taxon>Oryzinae</taxon>
        <taxon>Oryza</taxon>
        <taxon>Oryza meyeriana</taxon>
    </lineage>
</organism>
<accession>A0A6G1F048</accession>
<gene>
    <name evidence="2" type="ORF">E2562_031934</name>
</gene>